<keyword evidence="1" id="KW-0614">Plasmid</keyword>
<dbReference type="EMBL" id="AF145236">
    <property type="protein sequence ID" value="AAF00129.1"/>
    <property type="molecule type" value="Genomic_DNA"/>
</dbReference>
<reference evidence="1" key="1">
    <citation type="journal article" date="2001" name="Plasmid">
        <title>Comparative sequence analysis of plasmids pME2001 and pME2200 of methanothermobacter marburgensis strains Marburg and ZH3.</title>
        <authorList>
            <person name="Luo Y."/>
            <person name="Leisinger T."/>
            <person name="Wasserfallen A."/>
        </authorList>
    </citation>
    <scope>NUCLEOTIDE SEQUENCE</scope>
    <source>
        <strain evidence="1">ZH3</strain>
        <plasmid evidence="1">pME2200</plasmid>
    </source>
</reference>
<protein>
    <submittedName>
        <fullName evidence="1">Uncharacterized protein</fullName>
    </submittedName>
</protein>
<name>Q9V2V0_METTF</name>
<evidence type="ECO:0000313" key="1">
    <source>
        <dbReference type="EMBL" id="AAF00129.1"/>
    </source>
</evidence>
<sequence>MLVVCMGSYSERIRSLEWRYRNSSKSEWRRGEYKAFIDKVKDKPPLNDSIARRVEWLINNVNLKDLHKTAGYESILLALVYYMCREDGRNLPLDRYSVFKEYGVDEKLVITVVSNLLRWYRSREPTCRGHANMTG</sequence>
<geneLocation type="plasmid" evidence="1">
    <name>pME2200</name>
</geneLocation>
<dbReference type="AlphaFoldDB" id="Q9V2V0"/>
<organism evidence="1">
    <name type="scientific">Methanothermobacter thermautotrophicus</name>
    <name type="common">Methanobacterium thermoformicicum</name>
    <dbReference type="NCBI Taxonomy" id="145262"/>
    <lineage>
        <taxon>Archaea</taxon>
        <taxon>Methanobacteriati</taxon>
        <taxon>Methanobacteriota</taxon>
        <taxon>Methanomada group</taxon>
        <taxon>Methanobacteria</taxon>
        <taxon>Methanobacteriales</taxon>
        <taxon>Methanobacteriaceae</taxon>
        <taxon>Methanothermobacter</taxon>
    </lineage>
</organism>
<accession>Q9V2V0</accession>
<proteinExistence type="predicted"/>